<dbReference type="Pfam" id="PF02518">
    <property type="entry name" value="HATPase_c"/>
    <property type="match status" value="1"/>
</dbReference>
<dbReference type="CDD" id="cd00082">
    <property type="entry name" value="HisKA"/>
    <property type="match status" value="1"/>
</dbReference>
<dbReference type="Gene3D" id="3.40.50.2300">
    <property type="match status" value="1"/>
</dbReference>
<dbReference type="AlphaFoldDB" id="A0A1Z4GPU1"/>
<dbReference type="EC" id="2.7.13.3" evidence="3"/>
<reference evidence="13 14" key="1">
    <citation type="submission" date="2017-06" db="EMBL/GenBank/DDBJ databases">
        <title>Genome sequencing of cyanobaciteial culture collection at National Institute for Environmental Studies (NIES).</title>
        <authorList>
            <person name="Hirose Y."/>
            <person name="Shimura Y."/>
            <person name="Fujisawa T."/>
            <person name="Nakamura Y."/>
            <person name="Kawachi M."/>
        </authorList>
    </citation>
    <scope>NUCLEOTIDE SEQUENCE [LARGE SCALE GENOMIC DNA]</scope>
    <source>
        <strain evidence="13 14">NIES-21</strain>
    </source>
</reference>
<dbReference type="Gene3D" id="1.10.287.130">
    <property type="match status" value="1"/>
</dbReference>
<feature type="domain" description="Phytochrome chromophore attachment site" evidence="10">
    <location>
        <begin position="157"/>
        <end position="322"/>
    </location>
</feature>
<dbReference type="EMBL" id="AP018174">
    <property type="protein sequence ID" value="BAY19503.1"/>
    <property type="molecule type" value="Genomic_DNA"/>
</dbReference>
<dbReference type="PANTHER" id="PTHR43547">
    <property type="entry name" value="TWO-COMPONENT HISTIDINE KINASE"/>
    <property type="match status" value="1"/>
</dbReference>
<dbReference type="PANTHER" id="PTHR43547:SF2">
    <property type="entry name" value="HYBRID SIGNAL TRANSDUCTION HISTIDINE KINASE C"/>
    <property type="match status" value="1"/>
</dbReference>
<protein>
    <recommendedName>
        <fullName evidence="3">histidine kinase</fullName>
        <ecNumber evidence="3">2.7.13.3</ecNumber>
    </recommendedName>
</protein>
<feature type="domain" description="Response regulatory" evidence="12">
    <location>
        <begin position="6"/>
        <end position="125"/>
    </location>
</feature>
<feature type="modified residue" description="4-aspartylphosphate" evidence="9">
    <location>
        <position position="58"/>
    </location>
</feature>
<dbReference type="Gene3D" id="3.30.450.40">
    <property type="match status" value="1"/>
</dbReference>
<evidence type="ECO:0000313" key="14">
    <source>
        <dbReference type="Proteomes" id="UP000218287"/>
    </source>
</evidence>
<evidence type="ECO:0000259" key="10">
    <source>
        <dbReference type="PROSITE" id="PS50046"/>
    </source>
</evidence>
<keyword evidence="6 13" id="KW-0418">Kinase</keyword>
<proteinExistence type="inferred from homology"/>
<dbReference type="InterPro" id="IPR003018">
    <property type="entry name" value="GAF"/>
</dbReference>
<dbReference type="SMART" id="SM00387">
    <property type="entry name" value="HATPase_c"/>
    <property type="match status" value="1"/>
</dbReference>
<evidence type="ECO:0000259" key="11">
    <source>
        <dbReference type="PROSITE" id="PS50109"/>
    </source>
</evidence>
<dbReference type="Pfam" id="PF00512">
    <property type="entry name" value="HisKA"/>
    <property type="match status" value="1"/>
</dbReference>
<dbReference type="SMART" id="SM00448">
    <property type="entry name" value="REC"/>
    <property type="match status" value="1"/>
</dbReference>
<dbReference type="InterPro" id="IPR016132">
    <property type="entry name" value="Phyto_chromo_attachment"/>
</dbReference>
<evidence type="ECO:0000256" key="8">
    <source>
        <dbReference type="ARBA" id="ARBA00055745"/>
    </source>
</evidence>
<evidence type="ECO:0000256" key="1">
    <source>
        <dbReference type="ARBA" id="ARBA00000085"/>
    </source>
</evidence>
<organism evidence="13 14">
    <name type="scientific">Anabaenopsis circularis NIES-21</name>
    <dbReference type="NCBI Taxonomy" id="1085406"/>
    <lineage>
        <taxon>Bacteria</taxon>
        <taxon>Bacillati</taxon>
        <taxon>Cyanobacteriota</taxon>
        <taxon>Cyanophyceae</taxon>
        <taxon>Nostocales</taxon>
        <taxon>Nodulariaceae</taxon>
        <taxon>Anabaenopsis</taxon>
    </lineage>
</organism>
<dbReference type="SMART" id="SM00388">
    <property type="entry name" value="HisKA"/>
    <property type="match status" value="1"/>
</dbReference>
<evidence type="ECO:0000256" key="6">
    <source>
        <dbReference type="ARBA" id="ARBA00022777"/>
    </source>
</evidence>
<dbReference type="InterPro" id="IPR003594">
    <property type="entry name" value="HATPase_dom"/>
</dbReference>
<keyword evidence="5" id="KW-0808">Transferase</keyword>
<name>A0A1Z4GPU1_9CYAN</name>
<dbReference type="Pfam" id="PF01590">
    <property type="entry name" value="GAF"/>
    <property type="match status" value="1"/>
</dbReference>
<comment type="catalytic activity">
    <reaction evidence="1">
        <text>ATP + protein L-histidine = ADP + protein N-phospho-L-histidine.</text>
        <dbReference type="EC" id="2.7.13.3"/>
    </reaction>
</comment>
<dbReference type="PRINTS" id="PR00344">
    <property type="entry name" value="BCTRLSENSOR"/>
</dbReference>
<comment type="function">
    <text evidence="8">Photoreceptor which exists in two forms that are reversibly interconvertible by light: the R form that absorbs maximally in the red region of the spectrum and the FR form that absorbs maximally in the far-red region.</text>
</comment>
<evidence type="ECO:0000313" key="13">
    <source>
        <dbReference type="EMBL" id="BAY19503.1"/>
    </source>
</evidence>
<feature type="domain" description="Histidine kinase" evidence="11">
    <location>
        <begin position="356"/>
        <end position="572"/>
    </location>
</feature>
<dbReference type="Pfam" id="PF00072">
    <property type="entry name" value="Response_reg"/>
    <property type="match status" value="1"/>
</dbReference>
<dbReference type="SUPFAM" id="SSF52172">
    <property type="entry name" value="CheY-like"/>
    <property type="match status" value="1"/>
</dbReference>
<dbReference type="PROSITE" id="PS50109">
    <property type="entry name" value="HIS_KIN"/>
    <property type="match status" value="1"/>
</dbReference>
<evidence type="ECO:0000256" key="2">
    <source>
        <dbReference type="ARBA" id="ARBA00006402"/>
    </source>
</evidence>
<gene>
    <name evidence="13" type="ORF">NIES21_53660</name>
</gene>
<dbReference type="FunFam" id="3.30.565.10:FF:000006">
    <property type="entry name" value="Sensor histidine kinase WalK"/>
    <property type="match status" value="1"/>
</dbReference>
<dbReference type="InterPro" id="IPR001789">
    <property type="entry name" value="Sig_transdc_resp-reg_receiver"/>
</dbReference>
<sequence>MPDTWTLLIIDDCAEDRKIYRRYLLKDPQNSYQIFEADSAEEGLALCQSIHCDVILLDFCLPDMSGLDLLERLKKRKVEAPVSIIMLTGRGDETVAVQAMKRGAHDYLVKQHLQLDVLQLAVRNAIKQSCLEVKLSKTQERQRLIATTALRIRQSLNLAEILHTAVVEVQQLLKCDRVMVYQFTSDMDGKIVASSKEPEQICDRLWDTCYQEESSFVTTQVAHSSVTTKQKNLVVAYSNLGENHRWRCRRRISHHHEASLSHLCFQTKEQLNPQINLVVPINLNQNNNPNPKLWGFLIAQPTSEDRLWPADEVEILNQVSVQLAIAIQQAELLAMTQAALVKEKELNKFKSQIVTTVSHEYRTPLASILAAASTIKQHGAQLNESRKNRFLQIIEQKARYLSKLVDDMLLVHQLELDKTKFKPQQIDLLQFISELIEDQQEVLGDRHELILQITGNNQSFWGDRGLLRQILLNLLSNAIKYSPAGGNIEIYLNGKESETLLEIQDKGIGIPVADQENLFKSFSRGSNVDTIPGTGLGLVITKACVELHSGNISLSSQEGQGTKVTVRLPKQHPNS</sequence>
<dbReference type="SUPFAM" id="SSF47384">
    <property type="entry name" value="Homodimeric domain of signal transducing histidine kinase"/>
    <property type="match status" value="1"/>
</dbReference>
<dbReference type="InterPro" id="IPR036890">
    <property type="entry name" value="HATPase_C_sf"/>
</dbReference>
<dbReference type="InterPro" id="IPR005467">
    <property type="entry name" value="His_kinase_dom"/>
</dbReference>
<evidence type="ECO:0000259" key="12">
    <source>
        <dbReference type="PROSITE" id="PS50110"/>
    </source>
</evidence>
<dbReference type="InterPro" id="IPR036097">
    <property type="entry name" value="HisK_dim/P_sf"/>
</dbReference>
<comment type="similarity">
    <text evidence="2">In the N-terminal section; belongs to the phytochrome family.</text>
</comment>
<evidence type="ECO:0000256" key="9">
    <source>
        <dbReference type="PROSITE-ProRule" id="PRU00169"/>
    </source>
</evidence>
<dbReference type="PROSITE" id="PS50046">
    <property type="entry name" value="PHYTOCHROME_2"/>
    <property type="match status" value="1"/>
</dbReference>
<dbReference type="InterPro" id="IPR029016">
    <property type="entry name" value="GAF-like_dom_sf"/>
</dbReference>
<evidence type="ECO:0000256" key="7">
    <source>
        <dbReference type="ARBA" id="ARBA00023012"/>
    </source>
</evidence>
<dbReference type="InterPro" id="IPR011006">
    <property type="entry name" value="CheY-like_superfamily"/>
</dbReference>
<dbReference type="GO" id="GO:0000155">
    <property type="term" value="F:phosphorelay sensor kinase activity"/>
    <property type="evidence" value="ECO:0007669"/>
    <property type="project" value="InterPro"/>
</dbReference>
<dbReference type="Gene3D" id="3.30.565.10">
    <property type="entry name" value="Histidine kinase-like ATPase, C-terminal domain"/>
    <property type="match status" value="1"/>
</dbReference>
<dbReference type="CDD" id="cd00075">
    <property type="entry name" value="HATPase"/>
    <property type="match status" value="1"/>
</dbReference>
<evidence type="ECO:0000256" key="5">
    <source>
        <dbReference type="ARBA" id="ARBA00022679"/>
    </source>
</evidence>
<keyword evidence="14" id="KW-1185">Reference proteome</keyword>
<dbReference type="CDD" id="cd00156">
    <property type="entry name" value="REC"/>
    <property type="match status" value="1"/>
</dbReference>
<evidence type="ECO:0000256" key="3">
    <source>
        <dbReference type="ARBA" id="ARBA00012438"/>
    </source>
</evidence>
<keyword evidence="7" id="KW-0902">Two-component regulatory system</keyword>
<dbReference type="OrthoDB" id="437650at2"/>
<dbReference type="Proteomes" id="UP000218287">
    <property type="component" value="Chromosome"/>
</dbReference>
<dbReference type="InterPro" id="IPR004358">
    <property type="entry name" value="Sig_transdc_His_kin-like_C"/>
</dbReference>
<dbReference type="SUPFAM" id="SSF55874">
    <property type="entry name" value="ATPase domain of HSP90 chaperone/DNA topoisomerase II/histidine kinase"/>
    <property type="match status" value="1"/>
</dbReference>
<dbReference type="PROSITE" id="PS50110">
    <property type="entry name" value="RESPONSE_REGULATORY"/>
    <property type="match status" value="1"/>
</dbReference>
<dbReference type="InterPro" id="IPR003661">
    <property type="entry name" value="HisK_dim/P_dom"/>
</dbReference>
<accession>A0A1Z4GPU1</accession>
<dbReference type="SUPFAM" id="SSF55781">
    <property type="entry name" value="GAF domain-like"/>
    <property type="match status" value="1"/>
</dbReference>
<dbReference type="SMART" id="SM00065">
    <property type="entry name" value="GAF"/>
    <property type="match status" value="1"/>
</dbReference>
<keyword evidence="4 9" id="KW-0597">Phosphoprotein</keyword>
<evidence type="ECO:0000256" key="4">
    <source>
        <dbReference type="ARBA" id="ARBA00022553"/>
    </source>
</evidence>